<proteinExistence type="predicted"/>
<accession>A0AAU7J7F6</accession>
<reference evidence="1" key="1">
    <citation type="submission" date="2024-05" db="EMBL/GenBank/DDBJ databases">
        <title>Complete genome sequence of bacteriophages Merry and Sunny infecting Microbacterium sp. isolated from an alkaline commercial outdoor algal pond.</title>
        <authorList>
            <person name="Levesque A.V."/>
            <person name="Rabines A.J."/>
            <person name="Alrubaiaan E."/>
            <person name="Oliver A."/>
            <person name="Allen E.E."/>
            <person name="Hazlebeck D."/>
            <person name="Pinowska A."/>
            <person name="Traller J.C."/>
            <person name="Zeigler Allen L."/>
        </authorList>
    </citation>
    <scope>NUCLEOTIDE SEQUENCE</scope>
</reference>
<sequence>MGAAPREEVPSRLPCLVHRLRLDQPHRQVRVPRPRPLGRLPAHRPRVRARHPRGELTVDNPVEKAARVALVALATARATRFITSDWLGEWWIAGPARKWADRHEEADRREEYERKRANANGPMPAYAHWGSPRDGEPRTWRGKLVKGLDCPFCVGFWIGGLILLGEATIGRSRLRPLWRFGIAMLGLNYIVGHISARIDG</sequence>
<organism evidence="1">
    <name type="scientific">Microbacterium phage Merry</name>
    <dbReference type="NCBI Taxonomy" id="3144827"/>
    <lineage>
        <taxon>Viruses</taxon>
    </lineage>
</organism>
<dbReference type="EMBL" id="PP763431">
    <property type="protein sequence ID" value="XBN42070.1"/>
    <property type="molecule type" value="Genomic_DNA"/>
</dbReference>
<evidence type="ECO:0008006" key="2">
    <source>
        <dbReference type="Google" id="ProtNLM"/>
    </source>
</evidence>
<name>A0AAU7J7F6_9VIRU</name>
<evidence type="ECO:0000313" key="1">
    <source>
        <dbReference type="EMBL" id="XBN42070.1"/>
    </source>
</evidence>
<protein>
    <recommendedName>
        <fullName evidence="2">DUF1360 domain-containing protein</fullName>
    </recommendedName>
</protein>